<name>A0A0F9NFQ3_9ZZZZ</name>
<protein>
    <submittedName>
        <fullName evidence="1">Uncharacterized protein</fullName>
    </submittedName>
</protein>
<organism evidence="1">
    <name type="scientific">marine sediment metagenome</name>
    <dbReference type="NCBI Taxonomy" id="412755"/>
    <lineage>
        <taxon>unclassified sequences</taxon>
        <taxon>metagenomes</taxon>
        <taxon>ecological metagenomes</taxon>
    </lineage>
</organism>
<reference evidence="1" key="1">
    <citation type="journal article" date="2015" name="Nature">
        <title>Complex archaea that bridge the gap between prokaryotes and eukaryotes.</title>
        <authorList>
            <person name="Spang A."/>
            <person name="Saw J.H."/>
            <person name="Jorgensen S.L."/>
            <person name="Zaremba-Niedzwiedzka K."/>
            <person name="Martijn J."/>
            <person name="Lind A.E."/>
            <person name="van Eijk R."/>
            <person name="Schleper C."/>
            <person name="Guy L."/>
            <person name="Ettema T.J."/>
        </authorList>
    </citation>
    <scope>NUCLEOTIDE SEQUENCE</scope>
</reference>
<dbReference type="EMBL" id="LAZR01008216">
    <property type="protein sequence ID" value="KKM80227.1"/>
    <property type="molecule type" value="Genomic_DNA"/>
</dbReference>
<accession>A0A0F9NFQ3</accession>
<comment type="caution">
    <text evidence="1">The sequence shown here is derived from an EMBL/GenBank/DDBJ whole genome shotgun (WGS) entry which is preliminary data.</text>
</comment>
<gene>
    <name evidence="1" type="ORF">LCGC14_1342100</name>
</gene>
<dbReference type="AlphaFoldDB" id="A0A0F9NFQ3"/>
<proteinExistence type="predicted"/>
<sequence length="129" mass="14775">MQDGILRDLQELIDFLGAHPELPMPKNIEIGVYDFKKEDIETAGKIAQGLKTFEKDIDDTFFRLIKRFGDVSLRYVFYRSAVCTKRVVGTKTETKMVPASNTPMVEKEIETEIIEWDCPTLLEGDQKDA</sequence>
<evidence type="ECO:0000313" key="1">
    <source>
        <dbReference type="EMBL" id="KKM80227.1"/>
    </source>
</evidence>